<dbReference type="GO" id="GO:0015074">
    <property type="term" value="P:DNA integration"/>
    <property type="evidence" value="ECO:0007669"/>
    <property type="project" value="UniProtKB-KW"/>
</dbReference>
<dbReference type="EMBL" id="LUUL01000080">
    <property type="protein sequence ID" value="OAI25571.1"/>
    <property type="molecule type" value="Genomic_DNA"/>
</dbReference>
<evidence type="ECO:0000313" key="8">
    <source>
        <dbReference type="Proteomes" id="UP000077734"/>
    </source>
</evidence>
<dbReference type="GO" id="GO:0003677">
    <property type="term" value="F:DNA binding"/>
    <property type="evidence" value="ECO:0007669"/>
    <property type="project" value="UniProtKB-UniRule"/>
</dbReference>
<feature type="domain" description="Tyr recombinase" evidence="5">
    <location>
        <begin position="272"/>
        <end position="456"/>
    </location>
</feature>
<gene>
    <name evidence="7" type="ORF">A1356_01010</name>
</gene>
<evidence type="ECO:0000259" key="6">
    <source>
        <dbReference type="PROSITE" id="PS51900"/>
    </source>
</evidence>
<dbReference type="InterPro" id="IPR046668">
    <property type="entry name" value="DUF6538"/>
</dbReference>
<dbReference type="InterPro" id="IPR044068">
    <property type="entry name" value="CB"/>
</dbReference>
<dbReference type="GO" id="GO:0006310">
    <property type="term" value="P:DNA recombination"/>
    <property type="evidence" value="ECO:0007669"/>
    <property type="project" value="UniProtKB-KW"/>
</dbReference>
<dbReference type="Gene3D" id="1.10.150.130">
    <property type="match status" value="1"/>
</dbReference>
<sequence length="458" mass="51964">MLGNEVSQKVTQGRYLAMLVRMKYLHQKQPNGVYYFRKRVPGDLVERVGKRLWMQSLKTSDLIKAQLAAKRLDRDLEATWAKLRQPPESPIVEAQRIYEALTPDAANPSGLSGTDIYLDCLEGKQPIELVAEYEGSLRMLDDPSANLSNTEKKVLDLIVGRSVTLSDAVAYYIEMSGKRNDRKFTQSVRQALAFFVDALGDRPIDQYKRREVEERLVSGVQSEGLKTATVSRRLSTVKSAVNKAILNLEYSFKNPFEKHTIPGLRDDEDSRSSLTAVQQAALLALLNKPENSDTLNGLRILFDTGMRVSECVGLRIEDVHLEADIPYIKLHRNPLRRLKTKQSQRSIPLIGYALMGIKLQLELSQGGEWLFPRYIDLEREEVKNDGASNAMNGRLKALGFTCHCLRHNLKDRLRLADVSMDHIRELQGWSRSDQASRYGEMSLLGVLHDKLKRIEILS</sequence>
<dbReference type="InterPro" id="IPR011010">
    <property type="entry name" value="DNA_brk_join_enz"/>
</dbReference>
<comment type="caution">
    <text evidence="7">The sequence shown here is derived from an EMBL/GenBank/DDBJ whole genome shotgun (WGS) entry which is preliminary data.</text>
</comment>
<keyword evidence="1" id="KW-0229">DNA integration</keyword>
<name>A0AA91DC84_9GAMM</name>
<reference evidence="7 8" key="1">
    <citation type="submission" date="2016-03" db="EMBL/GenBank/DDBJ databases">
        <authorList>
            <person name="Heylen K."/>
            <person name="De Vos P."/>
            <person name="Vekeman B."/>
        </authorList>
    </citation>
    <scope>NUCLEOTIDE SEQUENCE [LARGE SCALE GENOMIC DNA]</scope>
    <source>
        <strain evidence="7 8">R-49807</strain>
    </source>
</reference>
<dbReference type="Pfam" id="PF20172">
    <property type="entry name" value="DUF6538"/>
    <property type="match status" value="1"/>
</dbReference>
<dbReference type="InterPro" id="IPR010998">
    <property type="entry name" value="Integrase_recombinase_N"/>
</dbReference>
<keyword evidence="2 4" id="KW-0238">DNA-binding</keyword>
<dbReference type="SUPFAM" id="SSF56349">
    <property type="entry name" value="DNA breaking-rejoining enzymes"/>
    <property type="match status" value="1"/>
</dbReference>
<proteinExistence type="predicted"/>
<evidence type="ECO:0000256" key="1">
    <source>
        <dbReference type="ARBA" id="ARBA00022908"/>
    </source>
</evidence>
<evidence type="ECO:0000256" key="4">
    <source>
        <dbReference type="PROSITE-ProRule" id="PRU01248"/>
    </source>
</evidence>
<evidence type="ECO:0000259" key="5">
    <source>
        <dbReference type="PROSITE" id="PS51898"/>
    </source>
</evidence>
<organism evidence="7 8">
    <name type="scientific">Methylomonas koyamae</name>
    <dbReference type="NCBI Taxonomy" id="702114"/>
    <lineage>
        <taxon>Bacteria</taxon>
        <taxon>Pseudomonadati</taxon>
        <taxon>Pseudomonadota</taxon>
        <taxon>Gammaproteobacteria</taxon>
        <taxon>Methylococcales</taxon>
        <taxon>Methylococcaceae</taxon>
        <taxon>Methylomonas</taxon>
    </lineage>
</organism>
<keyword evidence="3" id="KW-0233">DNA recombination</keyword>
<accession>A0AA91DC84</accession>
<evidence type="ECO:0000313" key="7">
    <source>
        <dbReference type="EMBL" id="OAI25571.1"/>
    </source>
</evidence>
<dbReference type="InterPro" id="IPR013762">
    <property type="entry name" value="Integrase-like_cat_sf"/>
</dbReference>
<dbReference type="AlphaFoldDB" id="A0AA91DC84"/>
<dbReference type="Pfam" id="PF00589">
    <property type="entry name" value="Phage_integrase"/>
    <property type="match status" value="1"/>
</dbReference>
<evidence type="ECO:0000256" key="3">
    <source>
        <dbReference type="ARBA" id="ARBA00023172"/>
    </source>
</evidence>
<feature type="domain" description="Core-binding (CB)" evidence="6">
    <location>
        <begin position="163"/>
        <end position="245"/>
    </location>
</feature>
<dbReference type="InterPro" id="IPR002104">
    <property type="entry name" value="Integrase_catalytic"/>
</dbReference>
<evidence type="ECO:0000256" key="2">
    <source>
        <dbReference type="ARBA" id="ARBA00023125"/>
    </source>
</evidence>
<dbReference type="PROSITE" id="PS51900">
    <property type="entry name" value="CB"/>
    <property type="match status" value="1"/>
</dbReference>
<dbReference type="Gene3D" id="1.10.443.10">
    <property type="entry name" value="Intergrase catalytic core"/>
    <property type="match status" value="1"/>
</dbReference>
<protein>
    <recommendedName>
        <fullName evidence="9">Tyr recombinase domain-containing protein</fullName>
    </recommendedName>
</protein>
<evidence type="ECO:0008006" key="9">
    <source>
        <dbReference type="Google" id="ProtNLM"/>
    </source>
</evidence>
<dbReference type="Proteomes" id="UP000077734">
    <property type="component" value="Unassembled WGS sequence"/>
</dbReference>
<keyword evidence="8" id="KW-1185">Reference proteome</keyword>
<dbReference type="PROSITE" id="PS51898">
    <property type="entry name" value="TYR_RECOMBINASE"/>
    <property type="match status" value="1"/>
</dbReference>